<dbReference type="Pfam" id="PF12021">
    <property type="entry name" value="DUF3509"/>
    <property type="match status" value="1"/>
</dbReference>
<evidence type="ECO:0000313" key="1">
    <source>
        <dbReference type="EMBL" id="BCD87231.1"/>
    </source>
</evidence>
<evidence type="ECO:0000313" key="3">
    <source>
        <dbReference type="Proteomes" id="UP001064896"/>
    </source>
</evidence>
<name>A0AAU7Y7Z2_9PSED</name>
<dbReference type="EMBL" id="CP158373">
    <property type="protein sequence ID" value="XBY65825.1"/>
    <property type="molecule type" value="Genomic_DNA"/>
</dbReference>
<dbReference type="AlphaFoldDB" id="A0AAU7Y7Z2"/>
<protein>
    <submittedName>
        <fullName evidence="2">DUF3509 domain-containing protein</fullName>
    </submittedName>
</protein>
<accession>A0AAU7Y7Z2</accession>
<dbReference type="RefSeq" id="WP_021216922.1">
    <property type="nucleotide sequence ID" value="NZ_AP023081.1"/>
</dbReference>
<gene>
    <name evidence="2" type="ORF">ABS648_08690</name>
    <name evidence="1" type="ORF">PSm6_36380</name>
</gene>
<dbReference type="EMBL" id="AP023081">
    <property type="protein sequence ID" value="BCD87231.1"/>
    <property type="molecule type" value="Genomic_DNA"/>
</dbReference>
<reference evidence="1" key="1">
    <citation type="submission" date="2020-05" db="EMBL/GenBank/DDBJ databases">
        <title>Complete genome sequence of Pseudomonas sp. Sm006.</title>
        <authorList>
            <person name="Takeuchi K."/>
            <person name="Someya N."/>
        </authorList>
    </citation>
    <scope>NUCLEOTIDE SEQUENCE</scope>
    <source>
        <strain evidence="1">Sm006</strain>
    </source>
</reference>
<reference evidence="2" key="2">
    <citation type="submission" date="2023-08" db="EMBL/GenBank/DDBJ databases">
        <title>Increased levels of nutrients transform a symbiont into a lethal pathobiont.</title>
        <authorList>
            <person name="Lachnit T."/>
            <person name="Ulrich L."/>
            <person name="Willmer F.M."/>
            <person name="Hasenbein T."/>
            <person name="Steiner L.X."/>
            <person name="Wolters M."/>
            <person name="Herbst E.M."/>
            <person name="Deines P."/>
        </authorList>
    </citation>
    <scope>NUCLEOTIDE SEQUENCE</scope>
    <source>
        <strain evidence="2">T3</strain>
    </source>
</reference>
<evidence type="ECO:0000313" key="2">
    <source>
        <dbReference type="EMBL" id="XBY65825.1"/>
    </source>
</evidence>
<keyword evidence="3" id="KW-1185">Reference proteome</keyword>
<sequence length="89" mass="10076">MGLDIKKLAKAFPDYEFSAQLRPDGGYVVALEKDGTRFQRVVPALKVPEQLEWTISTIKRDMALELGEVPPVESLKSLRKTPLPRYFNA</sequence>
<proteinExistence type="predicted"/>
<dbReference type="InterPro" id="IPR021898">
    <property type="entry name" value="DUF3509"/>
</dbReference>
<dbReference type="Proteomes" id="UP001064896">
    <property type="component" value="Chromosome"/>
</dbReference>
<organism evidence="2">
    <name type="scientific">Pseudomonas solani</name>
    <dbReference type="NCBI Taxonomy" id="2731552"/>
    <lineage>
        <taxon>Bacteria</taxon>
        <taxon>Pseudomonadati</taxon>
        <taxon>Pseudomonadota</taxon>
        <taxon>Gammaproteobacteria</taxon>
        <taxon>Pseudomonadales</taxon>
        <taxon>Pseudomonadaceae</taxon>
        <taxon>Pseudomonas</taxon>
    </lineage>
</organism>